<keyword evidence="4 6" id="KW-0418">Kinase</keyword>
<dbReference type="GO" id="GO:0046314">
    <property type="term" value="P:phosphocreatine biosynthetic process"/>
    <property type="evidence" value="ECO:0007669"/>
    <property type="project" value="InterPro"/>
</dbReference>
<name>A0A3Q3X859_MOLML</name>
<keyword evidence="9" id="KW-1185">Reference proteome</keyword>
<organism evidence="8 9">
    <name type="scientific">Mola mola</name>
    <name type="common">Ocean sunfish</name>
    <name type="synonym">Tetraodon mola</name>
    <dbReference type="NCBI Taxonomy" id="94237"/>
    <lineage>
        <taxon>Eukaryota</taxon>
        <taxon>Metazoa</taxon>
        <taxon>Chordata</taxon>
        <taxon>Craniata</taxon>
        <taxon>Vertebrata</taxon>
        <taxon>Euteleostomi</taxon>
        <taxon>Actinopterygii</taxon>
        <taxon>Neopterygii</taxon>
        <taxon>Teleostei</taxon>
        <taxon>Neoteleostei</taxon>
        <taxon>Acanthomorphata</taxon>
        <taxon>Eupercaria</taxon>
        <taxon>Tetraodontiformes</taxon>
        <taxon>Molidae</taxon>
        <taxon>Mola</taxon>
    </lineage>
</organism>
<dbReference type="InterPro" id="IPR022414">
    <property type="entry name" value="ATP-guanido_PTrfase_cat"/>
</dbReference>
<evidence type="ECO:0000256" key="5">
    <source>
        <dbReference type="ARBA" id="ARBA00022840"/>
    </source>
</evidence>
<evidence type="ECO:0000259" key="7">
    <source>
        <dbReference type="PROSITE" id="PS51510"/>
    </source>
</evidence>
<comment type="similarity">
    <text evidence="6">Belongs to the ATP:guanido phosphotransferase family.</text>
</comment>
<dbReference type="STRING" id="94237.ENSMMOP00000024425"/>
<protein>
    <recommendedName>
        <fullName evidence="1">creatine kinase</fullName>
        <ecNumber evidence="1">2.7.3.2</ecNumber>
    </recommendedName>
</protein>
<dbReference type="AlphaFoldDB" id="A0A3Q3X859"/>
<feature type="domain" description="Phosphagen kinase C-terminal" evidence="7">
    <location>
        <begin position="68"/>
        <end position="262"/>
    </location>
</feature>
<dbReference type="InterPro" id="IPR000749">
    <property type="entry name" value="ATP-guanido_PTrfase"/>
</dbReference>
<dbReference type="Ensembl" id="ENSMMOT00000024836.1">
    <property type="protein sequence ID" value="ENSMMOP00000024425.1"/>
    <property type="gene ID" value="ENSMMOG00000018583.1"/>
</dbReference>
<proteinExistence type="inferred from homology"/>
<dbReference type="PANTHER" id="PTHR11547">
    <property type="entry name" value="ARGININE OR CREATINE KINASE"/>
    <property type="match status" value="1"/>
</dbReference>
<evidence type="ECO:0000256" key="3">
    <source>
        <dbReference type="ARBA" id="ARBA00022741"/>
    </source>
</evidence>
<evidence type="ECO:0000256" key="6">
    <source>
        <dbReference type="PROSITE-ProRule" id="PRU00843"/>
    </source>
</evidence>
<keyword evidence="3 6" id="KW-0547">Nucleotide-binding</keyword>
<dbReference type="PANTHER" id="PTHR11547:SF52">
    <property type="entry name" value="CREATINE KINASE"/>
    <property type="match status" value="1"/>
</dbReference>
<evidence type="ECO:0000313" key="9">
    <source>
        <dbReference type="Proteomes" id="UP000261620"/>
    </source>
</evidence>
<evidence type="ECO:0000256" key="1">
    <source>
        <dbReference type="ARBA" id="ARBA00012231"/>
    </source>
</evidence>
<dbReference type="EC" id="2.7.3.2" evidence="1"/>
<dbReference type="GO" id="GO:0005615">
    <property type="term" value="C:extracellular space"/>
    <property type="evidence" value="ECO:0007669"/>
    <property type="project" value="TreeGrafter"/>
</dbReference>
<dbReference type="Gene3D" id="3.30.590.10">
    <property type="entry name" value="Glutamine synthetase/guanido kinase, catalytic domain"/>
    <property type="match status" value="1"/>
</dbReference>
<feature type="binding site" evidence="6">
    <location>
        <position position="142"/>
    </location>
    <ligand>
        <name>ATP</name>
        <dbReference type="ChEBI" id="CHEBI:30616"/>
    </ligand>
</feature>
<evidence type="ECO:0000256" key="2">
    <source>
        <dbReference type="ARBA" id="ARBA00022679"/>
    </source>
</evidence>
<evidence type="ECO:0000313" key="8">
    <source>
        <dbReference type="Ensembl" id="ENSMMOP00000024425.1"/>
    </source>
</evidence>
<dbReference type="PROSITE" id="PS51510">
    <property type="entry name" value="PHOSPHAGEN_KINASE_C"/>
    <property type="match status" value="1"/>
</dbReference>
<comment type="caution">
    <text evidence="6">Lacks conserved residue(s) required for the propagation of feature annotation.</text>
</comment>
<keyword evidence="5 6" id="KW-0067">ATP-binding</keyword>
<dbReference type="GO" id="GO:0004111">
    <property type="term" value="F:creatine kinase activity"/>
    <property type="evidence" value="ECO:0007669"/>
    <property type="project" value="UniProtKB-EC"/>
</dbReference>
<feature type="binding site" evidence="6">
    <location>
        <begin position="221"/>
        <end position="226"/>
    </location>
    <ligand>
        <name>ATP</name>
        <dbReference type="ChEBI" id="CHEBI:30616"/>
    </ligand>
</feature>
<reference evidence="8" key="2">
    <citation type="submission" date="2025-09" db="UniProtKB">
        <authorList>
            <consortium name="Ensembl"/>
        </authorList>
    </citation>
    <scope>IDENTIFICATION</scope>
</reference>
<reference evidence="8" key="1">
    <citation type="submission" date="2025-08" db="UniProtKB">
        <authorList>
            <consortium name="Ensembl"/>
        </authorList>
    </citation>
    <scope>IDENTIFICATION</scope>
</reference>
<dbReference type="SUPFAM" id="SSF55931">
    <property type="entry name" value="Glutamine synthetase/guanido kinase"/>
    <property type="match status" value="1"/>
</dbReference>
<evidence type="ECO:0000256" key="4">
    <source>
        <dbReference type="ARBA" id="ARBA00022777"/>
    </source>
</evidence>
<accession>A0A3Q3X859</accession>
<dbReference type="InterPro" id="IPR014746">
    <property type="entry name" value="Gln_synth/guanido_kin_cat_dom"/>
</dbReference>
<dbReference type="Proteomes" id="UP000261620">
    <property type="component" value="Unplaced"/>
</dbReference>
<dbReference type="GO" id="GO:0005524">
    <property type="term" value="F:ATP binding"/>
    <property type="evidence" value="ECO:0007669"/>
    <property type="project" value="UniProtKB-UniRule"/>
</dbReference>
<feature type="binding site" evidence="6">
    <location>
        <begin position="193"/>
        <end position="197"/>
    </location>
    <ligand>
        <name>ATP</name>
        <dbReference type="ChEBI" id="CHEBI:30616"/>
    </ligand>
</feature>
<dbReference type="Pfam" id="PF00217">
    <property type="entry name" value="ATP-gua_Ptrans"/>
    <property type="match status" value="1"/>
</dbReference>
<sequence>MIKTCVPAEVRYEKKVTRLVEKHHHHHQYQDCVYSEEEPRGLGGNHLSTERPVWFISALNLISYDFILLRSPLRRLDESGLPGRLLTVEALSEEQQRELNPKPPTSSQLRIGVARDWPDARAVWVSNNGSLVVWVNMEDHLRLVSTRDDANTTEAFSKHRLFLCACLRLEDSVWKQQPGRVTNSPASVGTGLRIRVHLRLRHVPKHKQLQDILDRLRINMEQTESPALYLACNTATFGVSEVGATQLVVDGVKLLILMESRRH</sequence>
<keyword evidence="2 6" id="KW-0808">Transferase</keyword>